<organism evidence="1 2">
    <name type="scientific">Muraenolepis orangiensis</name>
    <name type="common">Patagonian moray cod</name>
    <dbReference type="NCBI Taxonomy" id="630683"/>
    <lineage>
        <taxon>Eukaryota</taxon>
        <taxon>Metazoa</taxon>
        <taxon>Chordata</taxon>
        <taxon>Craniata</taxon>
        <taxon>Vertebrata</taxon>
        <taxon>Euteleostomi</taxon>
        <taxon>Actinopterygii</taxon>
        <taxon>Neopterygii</taxon>
        <taxon>Teleostei</taxon>
        <taxon>Neoteleostei</taxon>
        <taxon>Acanthomorphata</taxon>
        <taxon>Zeiogadaria</taxon>
        <taxon>Gadariae</taxon>
        <taxon>Gadiformes</taxon>
        <taxon>Muraenolepidoidei</taxon>
        <taxon>Muraenolepididae</taxon>
        <taxon>Muraenolepis</taxon>
    </lineage>
</organism>
<dbReference type="AlphaFoldDB" id="A0A9Q0IC01"/>
<protein>
    <submittedName>
        <fullName evidence="1">Uncharacterized protein</fullName>
    </submittedName>
</protein>
<proteinExistence type="predicted"/>
<comment type="caution">
    <text evidence="1">The sequence shown here is derived from an EMBL/GenBank/DDBJ whole genome shotgun (WGS) entry which is preliminary data.</text>
</comment>
<dbReference type="Proteomes" id="UP001148018">
    <property type="component" value="Unassembled WGS sequence"/>
</dbReference>
<dbReference type="EMBL" id="JANIIK010000112">
    <property type="protein sequence ID" value="KAJ3593019.1"/>
    <property type="molecule type" value="Genomic_DNA"/>
</dbReference>
<sequence>MGQVLCRGDTVGFKDSFKMNWAEKSHMCTASTTSCTWSLFTPCPSGRLQVLEKDLHCHKLELQIKDLTQHIEHMIQLAALQDLENIHVHKMVNLSLPAHSDPRATLHQQLALLLTIWADQKESCVVESDGSGSADEASADEVC</sequence>
<evidence type="ECO:0000313" key="2">
    <source>
        <dbReference type="Proteomes" id="UP001148018"/>
    </source>
</evidence>
<dbReference type="PROSITE" id="PS51257">
    <property type="entry name" value="PROKAR_LIPOPROTEIN"/>
    <property type="match status" value="1"/>
</dbReference>
<reference evidence="1" key="1">
    <citation type="submission" date="2022-07" db="EMBL/GenBank/DDBJ databases">
        <title>Chromosome-level genome of Muraenolepis orangiensis.</title>
        <authorList>
            <person name="Kim J."/>
        </authorList>
    </citation>
    <scope>NUCLEOTIDE SEQUENCE</scope>
    <source>
        <strain evidence="1">KU_S4_2022</strain>
        <tissue evidence="1">Muscle</tissue>
    </source>
</reference>
<gene>
    <name evidence="1" type="ORF">NHX12_005357</name>
</gene>
<name>A0A9Q0IC01_9TELE</name>
<accession>A0A9Q0IC01</accession>
<evidence type="ECO:0000313" key="1">
    <source>
        <dbReference type="EMBL" id="KAJ3593019.1"/>
    </source>
</evidence>
<keyword evidence="2" id="KW-1185">Reference proteome</keyword>